<dbReference type="RefSeq" id="WP_141197424.1">
    <property type="nucleotide sequence ID" value="NZ_CP041186.1"/>
</dbReference>
<dbReference type="Gene3D" id="3.40.50.2300">
    <property type="match status" value="1"/>
</dbReference>
<dbReference type="PROSITE" id="PS50110">
    <property type="entry name" value="RESPONSE_REGULATORY"/>
    <property type="match status" value="1"/>
</dbReference>
<dbReference type="PANTHER" id="PTHR43065:SF46">
    <property type="entry name" value="C4-DICARBOXYLATE TRANSPORT SENSOR PROTEIN DCTB"/>
    <property type="match status" value="1"/>
</dbReference>
<organism evidence="11 12">
    <name type="scientific">Persicimonas caeni</name>
    <dbReference type="NCBI Taxonomy" id="2292766"/>
    <lineage>
        <taxon>Bacteria</taxon>
        <taxon>Deltaproteobacteria</taxon>
        <taxon>Bradymonadales</taxon>
        <taxon>Bradymonadaceae</taxon>
        <taxon>Persicimonas</taxon>
    </lineage>
</organism>
<dbReference type="PRINTS" id="PR00344">
    <property type="entry name" value="BCTRLSENSOR"/>
</dbReference>
<feature type="domain" description="Response regulatory" evidence="10">
    <location>
        <begin position="16"/>
        <end position="138"/>
    </location>
</feature>
<protein>
    <recommendedName>
        <fullName evidence="2">histidine kinase</fullName>
        <ecNumber evidence="2">2.7.13.3</ecNumber>
    </recommendedName>
</protein>
<evidence type="ECO:0000313" key="11">
    <source>
        <dbReference type="EMBL" id="QDG50934.1"/>
    </source>
</evidence>
<dbReference type="SMART" id="SM00387">
    <property type="entry name" value="HATPase_c"/>
    <property type="match status" value="1"/>
</dbReference>
<dbReference type="InterPro" id="IPR003594">
    <property type="entry name" value="HATPase_dom"/>
</dbReference>
<evidence type="ECO:0000259" key="10">
    <source>
        <dbReference type="PROSITE" id="PS50110"/>
    </source>
</evidence>
<dbReference type="CDD" id="cd00156">
    <property type="entry name" value="REC"/>
    <property type="match status" value="1"/>
</dbReference>
<dbReference type="Pfam" id="PF02518">
    <property type="entry name" value="HATPase_c"/>
    <property type="match status" value="1"/>
</dbReference>
<dbReference type="PANTHER" id="PTHR43065">
    <property type="entry name" value="SENSOR HISTIDINE KINASE"/>
    <property type="match status" value="1"/>
</dbReference>
<name>A0A4Y6PRG3_PERCE</name>
<dbReference type="Gene3D" id="1.10.287.130">
    <property type="match status" value="1"/>
</dbReference>
<keyword evidence="5" id="KW-0418">Kinase</keyword>
<evidence type="ECO:0000256" key="2">
    <source>
        <dbReference type="ARBA" id="ARBA00012438"/>
    </source>
</evidence>
<dbReference type="EC" id="2.7.13.3" evidence="2"/>
<accession>A0A5B8Y2G8</accession>
<evidence type="ECO:0000259" key="9">
    <source>
        <dbReference type="PROSITE" id="PS50109"/>
    </source>
</evidence>
<dbReference type="GO" id="GO:0004673">
    <property type="term" value="F:protein histidine kinase activity"/>
    <property type="evidence" value="ECO:0007669"/>
    <property type="project" value="UniProtKB-EC"/>
</dbReference>
<keyword evidence="12" id="KW-1185">Reference proteome</keyword>
<dbReference type="AlphaFoldDB" id="A0A4Y6PRG3"/>
<dbReference type="SUPFAM" id="SSF55874">
    <property type="entry name" value="ATPase domain of HSP90 chaperone/DNA topoisomerase II/histidine kinase"/>
    <property type="match status" value="1"/>
</dbReference>
<keyword evidence="8" id="KW-0597">Phosphoprotein</keyword>
<keyword evidence="4" id="KW-0547">Nucleotide-binding</keyword>
<dbReference type="InterPro" id="IPR005467">
    <property type="entry name" value="His_kinase_dom"/>
</dbReference>
<dbReference type="InterPro" id="IPR001789">
    <property type="entry name" value="Sig_transdc_resp-reg_receiver"/>
</dbReference>
<dbReference type="GO" id="GO:0005524">
    <property type="term" value="F:ATP binding"/>
    <property type="evidence" value="ECO:0007669"/>
    <property type="project" value="UniProtKB-KW"/>
</dbReference>
<evidence type="ECO:0000256" key="7">
    <source>
        <dbReference type="ARBA" id="ARBA00023012"/>
    </source>
</evidence>
<evidence type="ECO:0000313" key="12">
    <source>
        <dbReference type="Proteomes" id="UP000315995"/>
    </source>
</evidence>
<evidence type="ECO:0000256" key="5">
    <source>
        <dbReference type="ARBA" id="ARBA00022777"/>
    </source>
</evidence>
<reference evidence="11 12" key="1">
    <citation type="submission" date="2019-06" db="EMBL/GenBank/DDBJ databases">
        <title>Persicimonas caeni gen. nov., sp. nov., a predatory bacterium isolated from solar saltern.</title>
        <authorList>
            <person name="Wang S."/>
        </authorList>
    </citation>
    <scope>NUCLEOTIDE SEQUENCE [LARGE SCALE GENOMIC DNA]</scope>
    <source>
        <strain evidence="11 12">YN101</strain>
    </source>
</reference>
<evidence type="ECO:0000256" key="4">
    <source>
        <dbReference type="ARBA" id="ARBA00022741"/>
    </source>
</evidence>
<evidence type="ECO:0000256" key="6">
    <source>
        <dbReference type="ARBA" id="ARBA00022840"/>
    </source>
</evidence>
<dbReference type="InterPro" id="IPR004358">
    <property type="entry name" value="Sig_transdc_His_kin-like_C"/>
</dbReference>
<dbReference type="InterPro" id="IPR036890">
    <property type="entry name" value="HATPase_C_sf"/>
</dbReference>
<evidence type="ECO:0000256" key="3">
    <source>
        <dbReference type="ARBA" id="ARBA00022679"/>
    </source>
</evidence>
<dbReference type="PROSITE" id="PS50109">
    <property type="entry name" value="HIS_KIN"/>
    <property type="match status" value="1"/>
</dbReference>
<dbReference type="Pfam" id="PF00072">
    <property type="entry name" value="Response_reg"/>
    <property type="match status" value="1"/>
</dbReference>
<dbReference type="Proteomes" id="UP000315995">
    <property type="component" value="Chromosome"/>
</dbReference>
<gene>
    <name evidence="11" type="ORF">FIV42_09365</name>
</gene>
<evidence type="ECO:0000256" key="8">
    <source>
        <dbReference type="PROSITE-ProRule" id="PRU00169"/>
    </source>
</evidence>
<dbReference type="OrthoDB" id="9777714at2"/>
<dbReference type="EMBL" id="CP041186">
    <property type="protein sequence ID" value="QDG50934.1"/>
    <property type="molecule type" value="Genomic_DNA"/>
</dbReference>
<dbReference type="InterPro" id="IPR011006">
    <property type="entry name" value="CheY-like_superfamily"/>
</dbReference>
<keyword evidence="3" id="KW-0808">Transferase</keyword>
<dbReference type="SMART" id="SM00448">
    <property type="entry name" value="REC"/>
    <property type="match status" value="1"/>
</dbReference>
<keyword evidence="6" id="KW-0067">ATP-binding</keyword>
<accession>A0A4Y6PRG3</accession>
<dbReference type="Gene3D" id="3.30.565.10">
    <property type="entry name" value="Histidine kinase-like ATPase, C-terminal domain"/>
    <property type="match status" value="1"/>
</dbReference>
<comment type="catalytic activity">
    <reaction evidence="1">
        <text>ATP + protein L-histidine = ADP + protein N-phospho-L-histidine.</text>
        <dbReference type="EC" id="2.7.13.3"/>
    </reaction>
</comment>
<feature type="domain" description="Histidine kinase" evidence="9">
    <location>
        <begin position="167"/>
        <end position="396"/>
    </location>
</feature>
<proteinExistence type="predicted"/>
<evidence type="ECO:0000256" key="1">
    <source>
        <dbReference type="ARBA" id="ARBA00000085"/>
    </source>
</evidence>
<keyword evidence="7" id="KW-0902">Two-component regulatory system</keyword>
<dbReference type="SUPFAM" id="SSF52172">
    <property type="entry name" value="CheY-like"/>
    <property type="match status" value="1"/>
</dbReference>
<feature type="modified residue" description="4-aspartylphosphate" evidence="8">
    <location>
        <position position="73"/>
    </location>
</feature>
<dbReference type="GO" id="GO:0000160">
    <property type="term" value="P:phosphorelay signal transduction system"/>
    <property type="evidence" value="ECO:0007669"/>
    <property type="project" value="UniProtKB-KW"/>
</dbReference>
<sequence>MTSSRSPLPTPPETLRVLLVEDNPGDARLIERSLQKSTYRLLESSVELIWKENLTDALEFLEQDNAVDAILLDLGLPESNGLQTLDRMVDYMSHYPVIVLTGLDAPEIAVSAVRAGAQDYVHKDKLVGEQIARTLRYALERQRAQRELQLRMTEVDRVINLGLLAAGTAHQVNNPLAYVTSNVEYALSLLRKTHVSTLDEPLATHYPEVIDALQDALDGSRRVRDVARDLRKLAGGTPEMNSSTSINLDVAPVLRSSTKLARKHIVEYARLVEEIDANLPHVIASEPKLGQVFLNVLINAAQALDQSTCDDPEVRVRAYADDVSVVVEVSDTGCGIPPENRAHIFEPFFTTKQSEEGLGLGLTIAHKIVTSMEGRIEVDSKVGVGTSVRVILPTSEAVLSEDALYEPTDVMDW</sequence>